<reference evidence="2 3" key="1">
    <citation type="journal article" date="2019" name="Commun. Biol.">
        <title>The bagworm genome reveals a unique fibroin gene that provides high tensile strength.</title>
        <authorList>
            <person name="Kono N."/>
            <person name="Nakamura H."/>
            <person name="Ohtoshi R."/>
            <person name="Tomita M."/>
            <person name="Numata K."/>
            <person name="Arakawa K."/>
        </authorList>
    </citation>
    <scope>NUCLEOTIDE SEQUENCE [LARGE SCALE GENOMIC DNA]</scope>
</reference>
<dbReference type="Proteomes" id="UP000299102">
    <property type="component" value="Unassembled WGS sequence"/>
</dbReference>
<feature type="region of interest" description="Disordered" evidence="1">
    <location>
        <begin position="139"/>
        <end position="159"/>
    </location>
</feature>
<dbReference type="AlphaFoldDB" id="A0A4C1XPH6"/>
<keyword evidence="3" id="KW-1185">Reference proteome</keyword>
<evidence type="ECO:0000313" key="2">
    <source>
        <dbReference type="EMBL" id="GBP65721.1"/>
    </source>
</evidence>
<name>A0A4C1XPH6_EUMVA</name>
<protein>
    <submittedName>
        <fullName evidence="2">Uncharacterized protein</fullName>
    </submittedName>
</protein>
<comment type="caution">
    <text evidence="2">The sequence shown here is derived from an EMBL/GenBank/DDBJ whole genome shotgun (WGS) entry which is preliminary data.</text>
</comment>
<gene>
    <name evidence="2" type="ORF">EVAR_48424_1</name>
</gene>
<evidence type="ECO:0000256" key="1">
    <source>
        <dbReference type="SAM" id="MobiDB-lite"/>
    </source>
</evidence>
<feature type="compositionally biased region" description="Low complexity" evidence="1">
    <location>
        <begin position="139"/>
        <end position="149"/>
    </location>
</feature>
<organism evidence="2 3">
    <name type="scientific">Eumeta variegata</name>
    <name type="common">Bagworm moth</name>
    <name type="synonym">Eumeta japonica</name>
    <dbReference type="NCBI Taxonomy" id="151549"/>
    <lineage>
        <taxon>Eukaryota</taxon>
        <taxon>Metazoa</taxon>
        <taxon>Ecdysozoa</taxon>
        <taxon>Arthropoda</taxon>
        <taxon>Hexapoda</taxon>
        <taxon>Insecta</taxon>
        <taxon>Pterygota</taxon>
        <taxon>Neoptera</taxon>
        <taxon>Endopterygota</taxon>
        <taxon>Lepidoptera</taxon>
        <taxon>Glossata</taxon>
        <taxon>Ditrysia</taxon>
        <taxon>Tineoidea</taxon>
        <taxon>Psychidae</taxon>
        <taxon>Oiketicinae</taxon>
        <taxon>Eumeta</taxon>
    </lineage>
</organism>
<evidence type="ECO:0000313" key="3">
    <source>
        <dbReference type="Proteomes" id="UP000299102"/>
    </source>
</evidence>
<dbReference type="EMBL" id="BGZK01000937">
    <property type="protein sequence ID" value="GBP65721.1"/>
    <property type="molecule type" value="Genomic_DNA"/>
</dbReference>
<accession>A0A4C1XPH6</accession>
<proteinExistence type="predicted"/>
<sequence>MSNHMRDDQRKSVMVRVITSVASEAKVETELWAESQRAEEAPAPDTALIKCKHSRRSGRCAQIHRLYYFYAPARERSAARSLHLSDFKHIVAFKGRDDRFHITVTLTGETVFSGKSHREITAPRNSYTEHITRVTSVSARAARAGGPRRAPLKSNKNHINRGREPRVITATARAPPRTLRSRRGLSVQIISKIPLATLVTRW</sequence>